<organism evidence="9 10">
    <name type="scientific">Angiostrongylus cantonensis</name>
    <name type="common">Rat lungworm</name>
    <dbReference type="NCBI Taxonomy" id="6313"/>
    <lineage>
        <taxon>Eukaryota</taxon>
        <taxon>Metazoa</taxon>
        <taxon>Ecdysozoa</taxon>
        <taxon>Nematoda</taxon>
        <taxon>Chromadorea</taxon>
        <taxon>Rhabditida</taxon>
        <taxon>Rhabditina</taxon>
        <taxon>Rhabditomorpha</taxon>
        <taxon>Strongyloidea</taxon>
        <taxon>Metastrongylidae</taxon>
        <taxon>Angiostrongylus</taxon>
    </lineage>
</organism>
<keyword evidence="4" id="KW-0256">Endoplasmic reticulum</keyword>
<dbReference type="AlphaFoldDB" id="A0A0K0D0X4"/>
<evidence type="ECO:0000259" key="8">
    <source>
        <dbReference type="Pfam" id="PF08806"/>
    </source>
</evidence>
<dbReference type="PANTHER" id="PTHR13077:SF6">
    <property type="entry name" value="SELENOPROTEIN F"/>
    <property type="match status" value="1"/>
</dbReference>
<feature type="domain" description="Selenoprotein F/M" evidence="8">
    <location>
        <begin position="101"/>
        <end position="172"/>
    </location>
</feature>
<reference evidence="9" key="1">
    <citation type="submission" date="2012-09" db="EMBL/GenBank/DDBJ databases">
        <authorList>
            <person name="Martin A.A."/>
        </authorList>
    </citation>
    <scope>NUCLEOTIDE SEQUENCE</scope>
</reference>
<evidence type="ECO:0000256" key="7">
    <source>
        <dbReference type="SAM" id="SignalP"/>
    </source>
</evidence>
<evidence type="ECO:0000313" key="9">
    <source>
        <dbReference type="Proteomes" id="UP000035642"/>
    </source>
</evidence>
<dbReference type="Gene3D" id="3.40.30.50">
    <property type="entry name" value="Sep15/SelM thioredoxin-like domain, active-site redox motif"/>
    <property type="match status" value="1"/>
</dbReference>
<evidence type="ECO:0000256" key="1">
    <source>
        <dbReference type="ARBA" id="ARBA00004319"/>
    </source>
</evidence>
<reference evidence="10" key="2">
    <citation type="submission" date="2017-02" db="UniProtKB">
        <authorList>
            <consortium name="WormBaseParasite"/>
        </authorList>
    </citation>
    <scope>IDENTIFICATION</scope>
</reference>
<dbReference type="STRING" id="6313.A0A0K0D0X4"/>
<dbReference type="InterPro" id="IPR036249">
    <property type="entry name" value="Thioredoxin-like_sf"/>
</dbReference>
<evidence type="ECO:0000256" key="5">
    <source>
        <dbReference type="ARBA" id="ARBA00022933"/>
    </source>
</evidence>
<keyword evidence="3 7" id="KW-0732">Signal</keyword>
<dbReference type="InterPro" id="IPR014912">
    <property type="entry name" value="Sep15_SelM_dom"/>
</dbReference>
<dbReference type="InterPro" id="IPR039992">
    <property type="entry name" value="Sep15_SelM"/>
</dbReference>
<comment type="subcellular location">
    <subcellularLocation>
        <location evidence="1">Endoplasmic reticulum lumen</location>
    </subcellularLocation>
</comment>
<dbReference type="GO" id="GO:0016491">
    <property type="term" value="F:oxidoreductase activity"/>
    <property type="evidence" value="ECO:0007669"/>
    <property type="project" value="TreeGrafter"/>
</dbReference>
<evidence type="ECO:0000313" key="10">
    <source>
        <dbReference type="WBParaSite" id="ACAC_0000371901-mRNA-1"/>
    </source>
</evidence>
<dbReference type="GO" id="GO:0005788">
    <property type="term" value="C:endoplasmic reticulum lumen"/>
    <property type="evidence" value="ECO:0007669"/>
    <property type="project" value="UniProtKB-SubCell"/>
</dbReference>
<evidence type="ECO:0000256" key="2">
    <source>
        <dbReference type="ARBA" id="ARBA00005742"/>
    </source>
</evidence>
<feature type="signal peptide" evidence="7">
    <location>
        <begin position="1"/>
        <end position="17"/>
    </location>
</feature>
<dbReference type="Proteomes" id="UP000035642">
    <property type="component" value="Unassembled WGS sequence"/>
</dbReference>
<feature type="chain" id="PRO_5005326435" description="Selenoprotein F" evidence="7">
    <location>
        <begin position="18"/>
        <end position="175"/>
    </location>
</feature>
<proteinExistence type="inferred from homology"/>
<protein>
    <recommendedName>
        <fullName evidence="6">Selenoprotein F</fullName>
    </recommendedName>
</protein>
<dbReference type="InterPro" id="IPR038219">
    <property type="entry name" value="Sep15/SelM_sf"/>
</dbReference>
<keyword evidence="9" id="KW-1185">Reference proteome</keyword>
<dbReference type="SUPFAM" id="SSF52833">
    <property type="entry name" value="Thioredoxin-like"/>
    <property type="match status" value="1"/>
</dbReference>
<dbReference type="PANTHER" id="PTHR13077">
    <property type="entry name" value="SELENOPROTEIN F"/>
    <property type="match status" value="1"/>
</dbReference>
<sequence>LICLRLISHLFLNFVSSTTRDPLCHMRVLLNFVFLIVSYAEIEEYKIPLEECSSHGFLPETLKCSSCEKLGSYNLEMLTSDCMSCCAKEKELEHEKYPMAHVEVCECNLGRFPQVEAFVREDMASQWGGKVRVRHVRGVRPQIILKDANGVTKQTLNIEKWDTDTISDFLNQWIE</sequence>
<comment type="similarity">
    <text evidence="2">Belongs to the selenoprotein M/F family.</text>
</comment>
<dbReference type="Pfam" id="PF08806">
    <property type="entry name" value="Sep15_SelM"/>
    <property type="match status" value="1"/>
</dbReference>
<evidence type="ECO:0000256" key="4">
    <source>
        <dbReference type="ARBA" id="ARBA00022824"/>
    </source>
</evidence>
<keyword evidence="5" id="KW-0712">Selenocysteine</keyword>
<name>A0A0K0D0X4_ANGCA</name>
<accession>A0A0K0D0X4</accession>
<evidence type="ECO:0000256" key="6">
    <source>
        <dbReference type="ARBA" id="ARBA00040775"/>
    </source>
</evidence>
<dbReference type="WBParaSite" id="ACAC_0000371901-mRNA-1">
    <property type="protein sequence ID" value="ACAC_0000371901-mRNA-1"/>
    <property type="gene ID" value="ACAC_0000371901"/>
</dbReference>
<evidence type="ECO:0000256" key="3">
    <source>
        <dbReference type="ARBA" id="ARBA00022729"/>
    </source>
</evidence>